<feature type="transmembrane region" description="Helical" evidence="2">
    <location>
        <begin position="77"/>
        <end position="97"/>
    </location>
</feature>
<gene>
    <name evidence="4" type="ORF">KPL37_13975</name>
</gene>
<dbReference type="Pfam" id="PF13386">
    <property type="entry name" value="DsbD_2"/>
    <property type="match status" value="1"/>
</dbReference>
<keyword evidence="5" id="KW-1185">Reference proteome</keyword>
<feature type="transmembrane region" description="Helical" evidence="2">
    <location>
        <begin position="254"/>
        <end position="278"/>
    </location>
</feature>
<protein>
    <submittedName>
        <fullName evidence="4">Sulfite exporter TauE/SafE family protein</fullName>
    </submittedName>
</protein>
<dbReference type="RefSeq" id="WP_216150331.1">
    <property type="nucleotide sequence ID" value="NZ_JAHLDV010000037.1"/>
</dbReference>
<feature type="transmembrane region" description="Helical" evidence="2">
    <location>
        <begin position="184"/>
        <end position="205"/>
    </location>
</feature>
<accession>A0ABS6BVA4</accession>
<dbReference type="Proteomes" id="UP000776252">
    <property type="component" value="Unassembled WGS sequence"/>
</dbReference>
<feature type="domain" description="HMA" evidence="3">
    <location>
        <begin position="4"/>
        <end position="70"/>
    </location>
</feature>
<dbReference type="PROSITE" id="PS50846">
    <property type="entry name" value="HMA_2"/>
    <property type="match status" value="1"/>
</dbReference>
<evidence type="ECO:0000313" key="5">
    <source>
        <dbReference type="Proteomes" id="UP000776252"/>
    </source>
</evidence>
<keyword evidence="2" id="KW-0472">Membrane</keyword>
<dbReference type="PANTHER" id="PTHR42208:SF1">
    <property type="entry name" value="HEAVY METAL TRANSPORTER"/>
    <property type="match status" value="1"/>
</dbReference>
<feature type="transmembrane region" description="Helical" evidence="2">
    <location>
        <begin position="226"/>
        <end position="248"/>
    </location>
</feature>
<evidence type="ECO:0000256" key="2">
    <source>
        <dbReference type="SAM" id="Phobius"/>
    </source>
</evidence>
<dbReference type="InterPro" id="IPR006121">
    <property type="entry name" value="HMA_dom"/>
</dbReference>
<dbReference type="PROSITE" id="PS01047">
    <property type="entry name" value="HMA_1"/>
    <property type="match status" value="1"/>
</dbReference>
<feature type="transmembrane region" description="Helical" evidence="2">
    <location>
        <begin position="290"/>
        <end position="311"/>
    </location>
</feature>
<evidence type="ECO:0000259" key="3">
    <source>
        <dbReference type="PROSITE" id="PS50846"/>
    </source>
</evidence>
<dbReference type="Pfam" id="PF00403">
    <property type="entry name" value="HMA"/>
    <property type="match status" value="1"/>
</dbReference>
<keyword evidence="2" id="KW-1133">Transmembrane helix</keyword>
<dbReference type="CDD" id="cd00371">
    <property type="entry name" value="HMA"/>
    <property type="match status" value="1"/>
</dbReference>
<evidence type="ECO:0000256" key="1">
    <source>
        <dbReference type="ARBA" id="ARBA00022723"/>
    </source>
</evidence>
<dbReference type="EMBL" id="JAHLDV010000037">
    <property type="protein sequence ID" value="MBU3160850.1"/>
    <property type="molecule type" value="Genomic_DNA"/>
</dbReference>
<feature type="transmembrane region" description="Helical" evidence="2">
    <location>
        <begin position="109"/>
        <end position="132"/>
    </location>
</feature>
<dbReference type="PANTHER" id="PTHR42208">
    <property type="entry name" value="HEAVY METAL TRANSPORTER-RELATED"/>
    <property type="match status" value="1"/>
</dbReference>
<evidence type="ECO:0000313" key="4">
    <source>
        <dbReference type="EMBL" id="MBU3160850.1"/>
    </source>
</evidence>
<name>A0ABS6BVA4_9CLOT</name>
<keyword evidence="1" id="KW-0479">Metal-binding</keyword>
<organism evidence="4 5">
    <name type="scientific">Clostridium frigoris</name>
    <dbReference type="NCBI Taxonomy" id="205327"/>
    <lineage>
        <taxon>Bacteria</taxon>
        <taxon>Bacillati</taxon>
        <taxon>Bacillota</taxon>
        <taxon>Clostridia</taxon>
        <taxon>Eubacteriales</taxon>
        <taxon>Clostridiaceae</taxon>
        <taxon>Clostridium</taxon>
    </lineage>
</organism>
<feature type="transmembrane region" description="Helical" evidence="2">
    <location>
        <begin position="157"/>
        <end position="178"/>
    </location>
</feature>
<proteinExistence type="predicted"/>
<keyword evidence="2" id="KW-0812">Transmembrane</keyword>
<dbReference type="InterPro" id="IPR039447">
    <property type="entry name" value="UreH-like_TM_dom"/>
</dbReference>
<reference evidence="4 5" key="1">
    <citation type="submission" date="2021-06" db="EMBL/GenBank/DDBJ databases">
        <title>Clostridia strains as spoilage organisms.</title>
        <authorList>
            <person name="Wambui J."/>
            <person name="Stephan R."/>
            <person name="Stevens M.J.A."/>
        </authorList>
    </citation>
    <scope>NUCLEOTIDE SEQUENCE [LARGE SCALE GENOMIC DNA]</scope>
    <source>
        <strain evidence="4 5">DSM 14204</strain>
    </source>
</reference>
<sequence length="607" mass="63917">MSVKKERIKVFDMTCTSCESRVERAVTKLNGVKNALASFSNQSLTIEYDTDFCNIEKIRTAINVAGYSTKDSGSYKIAGIFIIVAAIILIGNSSGGIDMTSKLNGATYFVLFIVGVLTSIHCVGMCGGIMLSQSITKDSKSKFDSVRPALLYNAGRVLSYTVIGGIVGALGSILSLSISAKAGLQIFAGVFMIIMGLNMSGFSLFRKLNFKLPWSACSIKKKPKTPFLVGVLNGLLPCGPLQTMQLYALGTGSAFNGAVSMLLFSLGTVPLMLTFGALSGLITKGYTKTLLKFSGILVVILGIVMGTRGLALAGINVPSTSTIAASLSGNKTLTSAPPAAKPTIVNGVQIIRMTADGSGYTPNGLYVQKNMPVKWIINGKALNSCNGQIVVPSLNINKTLQSGENIIEFTPKDKDISFSCGMGMIRGVIKVVDNIASVDTTKPDSSIPAPSSGMPGCTMGGMGGTTAAPTTPKKASIYGTDLSKVETSRLIQKTVISGNNQAFSIKGTGYEFEPVIVVAEKNVNTILSFDLNKFDNPNGTFEIAASDTGNNITTFKGENGTVKLTTTFNASGIYSIIKDGNIVGGVVVVDDLKNADLEKIREKYISD</sequence>
<comment type="caution">
    <text evidence="4">The sequence shown here is derived from an EMBL/GenBank/DDBJ whole genome shotgun (WGS) entry which is preliminary data.</text>
</comment>
<dbReference type="InterPro" id="IPR017969">
    <property type="entry name" value="Heavy-metal-associated_CS"/>
</dbReference>